<dbReference type="AlphaFoldDB" id="A0A844B9A0"/>
<comment type="caution">
    <text evidence="1">The sequence shown here is derived from an EMBL/GenBank/DDBJ whole genome shotgun (WGS) entry which is preliminary data.</text>
</comment>
<dbReference type="InterPro" id="IPR027417">
    <property type="entry name" value="P-loop_NTPase"/>
</dbReference>
<reference evidence="1 2" key="1">
    <citation type="submission" date="2019-11" db="EMBL/GenBank/DDBJ databases">
        <title>Draft Whole-Genome sequence of the marine photosynthetic bacterium Rhodovulum strictum DSM 11289.</title>
        <authorList>
            <person name="Kyndt J.A."/>
            <person name="Meyer T.E."/>
        </authorList>
    </citation>
    <scope>NUCLEOTIDE SEQUENCE [LARGE SCALE GENOMIC DNA]</scope>
    <source>
        <strain evidence="1 2">DSM 11289</strain>
    </source>
</reference>
<evidence type="ECO:0000313" key="1">
    <source>
        <dbReference type="EMBL" id="MRH22921.1"/>
    </source>
</evidence>
<gene>
    <name evidence="1" type="ORF">GH815_18340</name>
</gene>
<accession>A0A844B9A0</accession>
<protein>
    <submittedName>
        <fullName evidence="1">Uncharacterized protein</fullName>
    </submittedName>
</protein>
<dbReference type="OrthoDB" id="3880322at2"/>
<proteinExistence type="predicted"/>
<organism evidence="1 2">
    <name type="scientific">Rhodovulum strictum</name>
    <dbReference type="NCBI Taxonomy" id="58314"/>
    <lineage>
        <taxon>Bacteria</taxon>
        <taxon>Pseudomonadati</taxon>
        <taxon>Pseudomonadota</taxon>
        <taxon>Alphaproteobacteria</taxon>
        <taxon>Rhodobacterales</taxon>
        <taxon>Paracoccaceae</taxon>
        <taxon>Rhodovulum</taxon>
    </lineage>
</organism>
<dbReference type="SUPFAM" id="SSF52540">
    <property type="entry name" value="P-loop containing nucleoside triphosphate hydrolases"/>
    <property type="match status" value="1"/>
</dbReference>
<keyword evidence="2" id="KW-1185">Reference proteome</keyword>
<sequence length="1173" mass="127815">MRLILERNGPPLECGNGPVGECDGILIDVMPSPMEDAVQRIEVELGCYPAAARIAFAELRYRLAECASENGPIPMPDRKGLTGAEVSRIVSEAADLIDRNEIEEARREGLLDAVDFLTPRFDDAFYLGVDVQPGHVAAGLTVSRPQEEAAVRLGVEQRGRALICGPSGAGKSAIMWQAAAASRDAVRWYRLYDLGQDDLPQLARYLRALRVAAERPVGLILDDAGRRLSGAWARASELADRMPGLVLLGSCREEDLGQIGTLASVQLVRPLPNDELAEALWRKLSEERQTDWQGWAEPWEQSRGLLMEYAHLLSSQTRLRSVLHDQVGIRIADEGRDHETDILRIASCAGASGARLTPSHLRAQLGVTAGDTSRALRRLIEEHVVRQEDDGLIAPLHQLRSQVLFDELHADGSISHLETLSACVACIVPKDLPLLLRDRMTGEPETDALMDACISRIVAETTPAVFKAILDGLGDVDAARLGSAWLETGAGAAIEPGFRHLAMMFALTGADLPASKFSDRLRLSADAYGRLAGRWLSFCRRRLLEGLPDGTLDQLLSAEDPDDMSAMLEAMVGISPVPEAIRSRLHAISPLTKDMSFLQRIRLCEAIQEVDRSIAQAWADGVGRTRNLQRVRDEVPFTTLPRIEERDGLTVAVCEVIHLADGLGEDPHAAVVAICDALFALFPEVERTDVEAVDADGIRLAIRGMDVAAKRMPRSNHHSKSRTNWNRRLVRAVPNGGDVNNRTAFLSDVLSLAARLRPVSDRLWDRLVRGKLPAEADLEELGACHEGARALFSPYPAFDKPKGEADPYEDARDVLFQISADLVRRFIALPEGANALAAKAGELAEKLIAVRDNVVWTLIPEPDRRDLDRLADLLRNLKMIAWDHGARGERLREPRKQVKAARRGNAVNMAARLATARLETETVRFADCLQQTFQAAGYSGSLIVRPPESTDVPGPAEEVIAIFDADDVLGAADQTLAVYQTLRDRLPATVRLTVLPHLPVGVAGSLGVAGYADPLPTNPSEGLRQTIAEAGEAFAATPLVDLFTEALWGATVLGNARRAGRSAEHLPRAEREAMAEAERALVRSRSQLLNSVAEMADLIEGLGRFLDDLAIDGRAMMSDVPLLDGDGVDAFAERRGVLVLSLLMLDLEGVGDRIVDARGAGEKDRMGREVVTD</sequence>
<evidence type="ECO:0000313" key="2">
    <source>
        <dbReference type="Proteomes" id="UP000466730"/>
    </source>
</evidence>
<dbReference type="EMBL" id="WJPO01000053">
    <property type="protein sequence ID" value="MRH22921.1"/>
    <property type="molecule type" value="Genomic_DNA"/>
</dbReference>
<dbReference type="RefSeq" id="WP_153750174.1">
    <property type="nucleotide sequence ID" value="NZ_BAAADI010000053.1"/>
</dbReference>
<name>A0A844B9A0_9RHOB</name>
<dbReference type="Proteomes" id="UP000466730">
    <property type="component" value="Unassembled WGS sequence"/>
</dbReference>